<reference evidence="3 4" key="1">
    <citation type="submission" date="2010-03" db="EMBL/GenBank/DDBJ databases">
        <title>The genome sequence of Eubacterium siraeum V10Sc8a.</title>
        <authorList>
            <consortium name="metaHIT consortium -- http://www.metahit.eu/"/>
            <person name="Pajon A."/>
            <person name="Turner K."/>
            <person name="Parkhill J."/>
            <person name="Duncan S."/>
            <person name="Flint H."/>
        </authorList>
    </citation>
    <scope>NUCLEOTIDE SEQUENCE [LARGE SCALE GENOMIC DNA]</scope>
    <source>
        <strain evidence="3 4">V10Sc8a</strain>
    </source>
</reference>
<evidence type="ECO:0000256" key="2">
    <source>
        <dbReference type="SAM" id="Phobius"/>
    </source>
</evidence>
<dbReference type="HOGENOM" id="CLU_2422546_0_0_9"/>
<proteinExistence type="predicted"/>
<name>D4MLZ6_9FIRM</name>
<protein>
    <submittedName>
        <fullName evidence="3">Uncharacterized protein</fullName>
    </submittedName>
</protein>
<feature type="transmembrane region" description="Helical" evidence="2">
    <location>
        <begin position="55"/>
        <end position="78"/>
    </location>
</feature>
<evidence type="ECO:0000313" key="4">
    <source>
        <dbReference type="Proteomes" id="UP000007050"/>
    </source>
</evidence>
<feature type="region of interest" description="Disordered" evidence="1">
    <location>
        <begin position="1"/>
        <end position="24"/>
    </location>
</feature>
<reference evidence="3 4" key="2">
    <citation type="submission" date="2010-03" db="EMBL/GenBank/DDBJ databases">
        <authorList>
            <person name="Pajon A."/>
        </authorList>
    </citation>
    <scope>NUCLEOTIDE SEQUENCE [LARGE SCALE GENOMIC DNA]</scope>
    <source>
        <strain evidence="3 4">V10Sc8a</strain>
    </source>
</reference>
<evidence type="ECO:0000313" key="3">
    <source>
        <dbReference type="EMBL" id="CBL34779.1"/>
    </source>
</evidence>
<keyword evidence="2" id="KW-0472">Membrane</keyword>
<dbReference type="BioCyc" id="ESIR717961:G136L-1557-MONOMER"/>
<dbReference type="PATRIC" id="fig|717961.3.peg.1993"/>
<evidence type="ECO:0000256" key="1">
    <source>
        <dbReference type="SAM" id="MobiDB-lite"/>
    </source>
</evidence>
<accession>D4MLZ6</accession>
<gene>
    <name evidence="3" type="ORF">ES1_18790</name>
</gene>
<dbReference type="KEGG" id="esr:ES1_18790"/>
<keyword evidence="2" id="KW-0812">Transmembrane</keyword>
<dbReference type="AlphaFoldDB" id="D4MLZ6"/>
<keyword evidence="2" id="KW-1133">Transmembrane helix</keyword>
<dbReference type="EMBL" id="FP929059">
    <property type="protein sequence ID" value="CBL34779.1"/>
    <property type="molecule type" value="Genomic_DNA"/>
</dbReference>
<organism evidence="3 4">
    <name type="scientific">[Eubacterium] siraeum V10Sc8a</name>
    <dbReference type="NCBI Taxonomy" id="717961"/>
    <lineage>
        <taxon>Bacteria</taxon>
        <taxon>Bacillati</taxon>
        <taxon>Bacillota</taxon>
        <taxon>Clostridia</taxon>
        <taxon>Eubacteriales</taxon>
        <taxon>Oscillospiraceae</taxon>
        <taxon>Oscillospiraceae incertae sedis</taxon>
    </lineage>
</organism>
<dbReference type="Proteomes" id="UP000007050">
    <property type="component" value="Chromosome"/>
</dbReference>
<sequence length="91" mass="10031">MSEEKVLANAEYGENHENDDMIAQHTVKSDETISLSVSDEARPQHTWTKKQKRTVWIAAVVAVVLFIAVSFLLSLAGIDMFSLLGGNPAMQ</sequence>